<accession>A0A9X2BPR6</accession>
<evidence type="ECO:0000259" key="2">
    <source>
        <dbReference type="Pfam" id="PF16871"/>
    </source>
</evidence>
<comment type="caution">
    <text evidence="3">The sequence shown here is derived from an EMBL/GenBank/DDBJ whole genome shotgun (WGS) entry which is preliminary data.</text>
</comment>
<name>A0A9X2BPR6_9FLAO</name>
<proteinExistence type="predicted"/>
<dbReference type="EMBL" id="JALNUB010000004">
    <property type="protein sequence ID" value="MCK8141731.1"/>
    <property type="molecule type" value="Genomic_DNA"/>
</dbReference>
<protein>
    <submittedName>
        <fullName evidence="3">DUF3472 domain-containing protein</fullName>
    </submittedName>
</protein>
<sequence>MKNLYGLFFTILSVTIVSANSNKFSEFKRSEKTSNFQIAIPLAGNAYSSKHIEGVPVITNNGIENWTDAKEYFTVYFRISKPGNFQFAINDFSIDSGKTELEFAINAIAKKVKINTSSNKKSIAIGSWNIKKEGYVALTIKAISKTGKNFPSFNTLVVTSTDFDGKIDYVPNNEDNFYHWGRRGASVHLNYQILENVNAEWYYNELMVPVGQDKIGSYFMANGFGEGYFGIQVNSAEERRVLFSVWSPFTTDDPKSIPESHKIKLLKKGKNVIVGEFGNEGSGGQSYLKYNWVAGNTYKFLLRGIPQENNSTAYTAYFFAPETQTWEIIASFSRPQTKTYLKRFHSFLENFIPEQGNFSRMVVFYNQWYCDDKGNWNEVNTAKFSADNTAKKGYRKDYSGGLNQEGFYLKNGGFKIDYTEMGTLFTRPITHNKPNIDFKTLP</sequence>
<evidence type="ECO:0000313" key="4">
    <source>
        <dbReference type="Proteomes" id="UP001139260"/>
    </source>
</evidence>
<gene>
    <name evidence="3" type="ORF">MW871_07470</name>
</gene>
<feature type="domain" description="DUF5077" evidence="2">
    <location>
        <begin position="40"/>
        <end position="161"/>
    </location>
</feature>
<dbReference type="RefSeq" id="WP_248428119.1">
    <property type="nucleotide sequence ID" value="NZ_JALNUB010000004.1"/>
</dbReference>
<dbReference type="Pfam" id="PF11958">
    <property type="entry name" value="DUF3472"/>
    <property type="match status" value="1"/>
</dbReference>
<feature type="chain" id="PRO_5040864885" evidence="1">
    <location>
        <begin position="20"/>
        <end position="442"/>
    </location>
</feature>
<reference evidence="3" key="1">
    <citation type="submission" date="2022-04" db="EMBL/GenBank/DDBJ databases">
        <title>Flavobacterium pygoscelis sp. nov. isolated from Chinstrap chick (Pygoscelis antarcticus).</title>
        <authorList>
            <person name="Irgang R."/>
            <person name="Poblete-Morales M."/>
            <person name="Avendano-Herrera R."/>
        </authorList>
    </citation>
    <scope>NUCLEOTIDE SEQUENCE</scope>
    <source>
        <strain evidence="3">I-SCBP12n</strain>
    </source>
</reference>
<keyword evidence="4" id="KW-1185">Reference proteome</keyword>
<organism evidence="3 4">
    <name type="scientific">Flavobacterium pygoscelis</name>
    <dbReference type="NCBI Taxonomy" id="2893176"/>
    <lineage>
        <taxon>Bacteria</taxon>
        <taxon>Pseudomonadati</taxon>
        <taxon>Bacteroidota</taxon>
        <taxon>Flavobacteriia</taxon>
        <taxon>Flavobacteriales</taxon>
        <taxon>Flavobacteriaceae</taxon>
        <taxon>Flavobacterium</taxon>
    </lineage>
</organism>
<evidence type="ECO:0000313" key="3">
    <source>
        <dbReference type="EMBL" id="MCK8141731.1"/>
    </source>
</evidence>
<evidence type="ECO:0000256" key="1">
    <source>
        <dbReference type="SAM" id="SignalP"/>
    </source>
</evidence>
<keyword evidence="1" id="KW-0732">Signal</keyword>
<feature type="signal peptide" evidence="1">
    <location>
        <begin position="1"/>
        <end position="19"/>
    </location>
</feature>
<dbReference type="Pfam" id="PF16871">
    <property type="entry name" value="DUF5077"/>
    <property type="match status" value="1"/>
</dbReference>
<dbReference type="Proteomes" id="UP001139260">
    <property type="component" value="Unassembled WGS sequence"/>
</dbReference>
<dbReference type="InterPro" id="IPR031712">
    <property type="entry name" value="DUF5077"/>
</dbReference>
<dbReference type="AlphaFoldDB" id="A0A9X2BPR6"/>
<dbReference type="InterPro" id="IPR021862">
    <property type="entry name" value="DUF3472"/>
</dbReference>